<keyword evidence="2" id="KW-1185">Reference proteome</keyword>
<protein>
    <submittedName>
        <fullName evidence="3">Uncharacterized protein</fullName>
    </submittedName>
</protein>
<organism evidence="2 3">
    <name type="scientific">Panagrolaimus davidi</name>
    <dbReference type="NCBI Taxonomy" id="227884"/>
    <lineage>
        <taxon>Eukaryota</taxon>
        <taxon>Metazoa</taxon>
        <taxon>Ecdysozoa</taxon>
        <taxon>Nematoda</taxon>
        <taxon>Chromadorea</taxon>
        <taxon>Rhabditida</taxon>
        <taxon>Tylenchina</taxon>
        <taxon>Panagrolaimomorpha</taxon>
        <taxon>Panagrolaimoidea</taxon>
        <taxon>Panagrolaimidae</taxon>
        <taxon>Panagrolaimus</taxon>
    </lineage>
</organism>
<dbReference type="AlphaFoldDB" id="A0A914P2K6"/>
<evidence type="ECO:0000313" key="3">
    <source>
        <dbReference type="WBParaSite" id="PDA_v2.g12058.t1"/>
    </source>
</evidence>
<dbReference type="Proteomes" id="UP000887578">
    <property type="component" value="Unplaced"/>
</dbReference>
<feature type="region of interest" description="Disordered" evidence="1">
    <location>
        <begin position="297"/>
        <end position="322"/>
    </location>
</feature>
<sequence length="440" mass="48441">MENTYYDNKFTTTIVKIKHENELTIEAPLLILKGLTNIAPNLNLISETSLFIYGNITCDNLSLKAPKNIRLNNEATIQCKTFSTISLKLFHYGSICNLKDDKILNLNIEAEIFHINMEGRIGIRHKLYHPKEICTTVIKGSINASLRNFGNIKAISEISLKVKEILSLKENHEDTAQRLLSPVRSPSMSSLATLSPLSTSSSPRAHNSQNLSVSTSTILPSIQLPMSPVPLSKPRTSYYVSKNTSSLSLNIQTKTNLLLSSQNCNNSYLTTSMVALSPPTSTSTNIIASPSPLLTPKKLHSPITNPSKSPLSHTSSTSPFLSKDQRIRGSIKAENINLNIEKSMEDMAQLIGENVTLKVGNECTCEELSECTANSFVIKSCKNVAIFGHVKFNVAKMIAINQILIAKFGYFETINELSVFVGDFTKRTKNAGMIIKGLAF</sequence>
<name>A0A914P2K6_9BILA</name>
<feature type="compositionally biased region" description="Low complexity" evidence="1">
    <location>
        <begin position="307"/>
        <end position="322"/>
    </location>
</feature>
<accession>A0A914P2K6</accession>
<feature type="compositionally biased region" description="Low complexity" evidence="1">
    <location>
        <begin position="185"/>
        <end position="203"/>
    </location>
</feature>
<evidence type="ECO:0000313" key="2">
    <source>
        <dbReference type="Proteomes" id="UP000887578"/>
    </source>
</evidence>
<dbReference type="WBParaSite" id="PDA_v2.g12058.t1">
    <property type="protein sequence ID" value="PDA_v2.g12058.t1"/>
    <property type="gene ID" value="PDA_v2.g12058"/>
</dbReference>
<feature type="region of interest" description="Disordered" evidence="1">
    <location>
        <begin position="181"/>
        <end position="212"/>
    </location>
</feature>
<evidence type="ECO:0000256" key="1">
    <source>
        <dbReference type="SAM" id="MobiDB-lite"/>
    </source>
</evidence>
<reference evidence="3" key="1">
    <citation type="submission" date="2022-11" db="UniProtKB">
        <authorList>
            <consortium name="WormBaseParasite"/>
        </authorList>
    </citation>
    <scope>IDENTIFICATION</scope>
</reference>
<proteinExistence type="predicted"/>